<gene>
    <name evidence="2" type="ORF">DXC40_06100</name>
</gene>
<dbReference type="OrthoDB" id="2023176at2"/>
<dbReference type="RefSeq" id="WP_024729699.1">
    <property type="nucleotide sequence ID" value="NZ_CABIWA010000002.1"/>
</dbReference>
<organism evidence="2 3">
    <name type="scientific">Anaerotruncus colihominis</name>
    <dbReference type="NCBI Taxonomy" id="169435"/>
    <lineage>
        <taxon>Bacteria</taxon>
        <taxon>Bacillati</taxon>
        <taxon>Bacillota</taxon>
        <taxon>Clostridia</taxon>
        <taxon>Eubacteriales</taxon>
        <taxon>Oscillospiraceae</taxon>
        <taxon>Anaerotruncus</taxon>
    </lineage>
</organism>
<reference evidence="2 3" key="1">
    <citation type="submission" date="2018-08" db="EMBL/GenBank/DDBJ databases">
        <title>A genome reference for cultivated species of the human gut microbiota.</title>
        <authorList>
            <person name="Zou Y."/>
            <person name="Xue W."/>
            <person name="Luo G."/>
        </authorList>
    </citation>
    <scope>NUCLEOTIDE SEQUENCE [LARGE SCALE GENOMIC DNA]</scope>
    <source>
        <strain evidence="2 3">TF05-12AC</strain>
    </source>
</reference>
<accession>A0A3E3IP96</accession>
<feature type="compositionally biased region" description="Basic and acidic residues" evidence="1">
    <location>
        <begin position="328"/>
        <end position="344"/>
    </location>
</feature>
<protein>
    <submittedName>
        <fullName evidence="2">Uncharacterized protein</fullName>
    </submittedName>
</protein>
<dbReference type="AlphaFoldDB" id="A0A3E3IP96"/>
<feature type="region of interest" description="Disordered" evidence="1">
    <location>
        <begin position="323"/>
        <end position="370"/>
    </location>
</feature>
<proteinExistence type="predicted"/>
<sequence length="370" mass="40990">MLILKPYNKGEGALYRESRRKRSGRFEKQLSGGDFLRRELHDQLCRLAHLPDLGYRTRDPVYSITEAFSTRFTLEGQRLTGQMLEQSGQPLEEGAARPAAEQMPYQVSETQRQSGLRLQKFADAAFSKGTLAAGILGGQGRMMLISSLKRTLGQPEPVNERQQILKGACSVQKNLPGNEGQVVYNRQDVKSAVGLVVGSLRSAGRLFQTMAEAAEGPQSPLAQADNEILLRVYPFLSVRDDQMTLHVWRGRLKELEIGEANREEADVLRRGIASLEALIQRKQAQKIQFISRLSILRDNAEQAEQLFSAEGFAEELAAELTAAAMPPEDGRRGEARRYSQKEDGYEPESVAGEQSKPEDAAGEDAANSDV</sequence>
<evidence type="ECO:0000256" key="1">
    <source>
        <dbReference type="SAM" id="MobiDB-lite"/>
    </source>
</evidence>
<evidence type="ECO:0000313" key="3">
    <source>
        <dbReference type="Proteomes" id="UP000260828"/>
    </source>
</evidence>
<dbReference type="Proteomes" id="UP000260828">
    <property type="component" value="Unassembled WGS sequence"/>
</dbReference>
<dbReference type="GeneID" id="72464330"/>
<name>A0A3E3IP96_9FIRM</name>
<evidence type="ECO:0000313" key="2">
    <source>
        <dbReference type="EMBL" id="RGE68863.1"/>
    </source>
</evidence>
<comment type="caution">
    <text evidence="2">The sequence shown here is derived from an EMBL/GenBank/DDBJ whole genome shotgun (WGS) entry which is preliminary data.</text>
</comment>
<dbReference type="EMBL" id="QVME01000002">
    <property type="protein sequence ID" value="RGE68863.1"/>
    <property type="molecule type" value="Genomic_DNA"/>
</dbReference>